<protein>
    <submittedName>
        <fullName evidence="1">Uncharacterized protein</fullName>
    </submittedName>
</protein>
<proteinExistence type="predicted"/>
<name>A0A380TM00_9PAST</name>
<keyword evidence="2" id="KW-1185">Reference proteome</keyword>
<sequence length="129" mass="14818">MTQKLLKHELVERLLQLKEKQDLLTVQMQLLTQEISELAAPFVPKTLKNQSVITTRLIAQVLRENQDTWLACGDIAEQALQLVGQPQFVDVGDSYYKVVKRMLLRLAKKGLVERAGFHWRLKPLKSSHS</sequence>
<dbReference type="OrthoDB" id="5677035at2"/>
<reference evidence="1 2" key="1">
    <citation type="submission" date="2018-06" db="EMBL/GenBank/DDBJ databases">
        <authorList>
            <consortium name="Pathogen Informatics"/>
            <person name="Doyle S."/>
        </authorList>
    </citation>
    <scope>NUCLEOTIDE SEQUENCE [LARGE SCALE GENOMIC DNA]</scope>
    <source>
        <strain evidence="1 2">NCTC10801</strain>
    </source>
</reference>
<dbReference type="EMBL" id="UFRQ01000003">
    <property type="protein sequence ID" value="SUT87080.1"/>
    <property type="molecule type" value="Genomic_DNA"/>
</dbReference>
<accession>A0A380TM00</accession>
<dbReference type="AlphaFoldDB" id="A0A380TM00"/>
<organism evidence="1 2">
    <name type="scientific">[Actinobacillus] rossii</name>
    <dbReference type="NCBI Taxonomy" id="123820"/>
    <lineage>
        <taxon>Bacteria</taxon>
        <taxon>Pseudomonadati</taxon>
        <taxon>Pseudomonadota</taxon>
        <taxon>Gammaproteobacteria</taxon>
        <taxon>Pasteurellales</taxon>
        <taxon>Pasteurellaceae</taxon>
    </lineage>
</organism>
<evidence type="ECO:0000313" key="1">
    <source>
        <dbReference type="EMBL" id="SUT87080.1"/>
    </source>
</evidence>
<gene>
    <name evidence="1" type="ORF">NCTC10801_00048</name>
</gene>
<dbReference type="Proteomes" id="UP000254649">
    <property type="component" value="Unassembled WGS sequence"/>
</dbReference>
<evidence type="ECO:0000313" key="2">
    <source>
        <dbReference type="Proteomes" id="UP000254649"/>
    </source>
</evidence>